<dbReference type="EMBL" id="CM042047">
    <property type="protein sequence ID" value="KAI3769920.1"/>
    <property type="molecule type" value="Genomic_DNA"/>
</dbReference>
<reference evidence="1 2" key="2">
    <citation type="journal article" date="2022" name="Mol. Ecol. Resour.">
        <title>The genomes of chicory, endive, great burdock and yacon provide insights into Asteraceae paleo-polyploidization history and plant inulin production.</title>
        <authorList>
            <person name="Fan W."/>
            <person name="Wang S."/>
            <person name="Wang H."/>
            <person name="Wang A."/>
            <person name="Jiang F."/>
            <person name="Liu H."/>
            <person name="Zhao H."/>
            <person name="Xu D."/>
            <person name="Zhang Y."/>
        </authorList>
    </citation>
    <scope>NUCLEOTIDE SEQUENCE [LARGE SCALE GENOMIC DNA]</scope>
    <source>
        <strain evidence="2">cv. Niubang</strain>
    </source>
</reference>
<dbReference type="Proteomes" id="UP001055879">
    <property type="component" value="Linkage Group LG01"/>
</dbReference>
<gene>
    <name evidence="1" type="ORF">L6452_01034</name>
</gene>
<protein>
    <submittedName>
        <fullName evidence="1">Uncharacterized protein</fullName>
    </submittedName>
</protein>
<sequence length="102" mass="10856">MKSTKTKWSQNRYNTISCVQLRLEMEEKQLGLVLGLIVAENHLMVVETKLEQVASLQLEEWLDMWWQCWSRSGGAAGGDGGGEAGTTGGGGGGGGDAQGKDA</sequence>
<evidence type="ECO:0000313" key="2">
    <source>
        <dbReference type="Proteomes" id="UP001055879"/>
    </source>
</evidence>
<evidence type="ECO:0000313" key="1">
    <source>
        <dbReference type="EMBL" id="KAI3769920.1"/>
    </source>
</evidence>
<proteinExistence type="predicted"/>
<reference evidence="2" key="1">
    <citation type="journal article" date="2022" name="Mol. Ecol. Resour.">
        <title>The genomes of chicory, endive, great burdock and yacon provide insights into Asteraceae palaeo-polyploidization history and plant inulin production.</title>
        <authorList>
            <person name="Fan W."/>
            <person name="Wang S."/>
            <person name="Wang H."/>
            <person name="Wang A."/>
            <person name="Jiang F."/>
            <person name="Liu H."/>
            <person name="Zhao H."/>
            <person name="Xu D."/>
            <person name="Zhang Y."/>
        </authorList>
    </citation>
    <scope>NUCLEOTIDE SEQUENCE [LARGE SCALE GENOMIC DNA]</scope>
    <source>
        <strain evidence="2">cv. Niubang</strain>
    </source>
</reference>
<comment type="caution">
    <text evidence="1">The sequence shown here is derived from an EMBL/GenBank/DDBJ whole genome shotgun (WGS) entry which is preliminary data.</text>
</comment>
<name>A0ACB9FFK7_ARCLA</name>
<accession>A0ACB9FFK7</accession>
<keyword evidence="2" id="KW-1185">Reference proteome</keyword>
<organism evidence="1 2">
    <name type="scientific">Arctium lappa</name>
    <name type="common">Greater burdock</name>
    <name type="synonym">Lappa major</name>
    <dbReference type="NCBI Taxonomy" id="4217"/>
    <lineage>
        <taxon>Eukaryota</taxon>
        <taxon>Viridiplantae</taxon>
        <taxon>Streptophyta</taxon>
        <taxon>Embryophyta</taxon>
        <taxon>Tracheophyta</taxon>
        <taxon>Spermatophyta</taxon>
        <taxon>Magnoliopsida</taxon>
        <taxon>eudicotyledons</taxon>
        <taxon>Gunneridae</taxon>
        <taxon>Pentapetalae</taxon>
        <taxon>asterids</taxon>
        <taxon>campanulids</taxon>
        <taxon>Asterales</taxon>
        <taxon>Asteraceae</taxon>
        <taxon>Carduoideae</taxon>
        <taxon>Cardueae</taxon>
        <taxon>Arctiinae</taxon>
        <taxon>Arctium</taxon>
    </lineage>
</organism>